<dbReference type="GO" id="GO:0008360">
    <property type="term" value="P:regulation of cell shape"/>
    <property type="evidence" value="ECO:0007669"/>
    <property type="project" value="UniProtKB-UniRule"/>
</dbReference>
<dbReference type="GO" id="GO:0071555">
    <property type="term" value="P:cell wall organization"/>
    <property type="evidence" value="ECO:0007669"/>
    <property type="project" value="UniProtKB-UniRule"/>
</dbReference>
<keyword evidence="10" id="KW-0997">Cell inner membrane</keyword>
<comment type="function">
    <text evidence="8 10 11">Involved in peptidoglycan biosynthesis. Transports lipid-linked peptidoglycan precursors from the inner to the outer leaflet of the cytoplasmic membrane.</text>
</comment>
<sequence length="522" mass="54387">MALVKSIATVGGWTMMSRVLGFVRDALMAGVLGAGPAAEAFVVAFRLPNLFRRLFAEGALNAALVPLYAKRLETEGKESAVRFGGEAAVLLVLFMLLLTVLAMAFMPFVILALAPGFKADGTDGVFALAVTLSTITFPYLTFMALSALLSGMLNTAGRFGAAAAAPLLLNVVLIAAMGLHLVGLAELPPAEMLAWGVFAGGVAQFGLIAWDAHRAGLLPHLPRPTLSRDVKSLLRLMGPGVISAGVSQINTVVSTILASLLPTGAIAHLYYADRVAQLPLGVIGVAVSVALLPLLSRQLSAGEDAAARESLNRSLEIGLLFTLPAAAALIAMPFPVVDVLFRRGEFGIGDSASTAYVLAAMAAGLPPVVLVKILSPAFFARRDTRTPLLIAIASMAANLALAFALMRVLGAAGIALAASLAGWGNAVLMGWILSRRGHLPLDARFRRRVPRLVLSAVVMGGLLYGGTMLAPGMVDQPFLLRAGYLAVLVAAGGALYFVLAQITGGADLREVKRALTRRRKAS</sequence>
<dbReference type="PIRSF" id="PIRSF002869">
    <property type="entry name" value="MviN"/>
    <property type="match status" value="1"/>
</dbReference>
<feature type="transmembrane region" description="Helical" evidence="10">
    <location>
        <begin position="478"/>
        <end position="499"/>
    </location>
</feature>
<evidence type="ECO:0000256" key="8">
    <source>
        <dbReference type="ARBA" id="ARBA00060041"/>
    </source>
</evidence>
<dbReference type="GO" id="GO:0005886">
    <property type="term" value="C:plasma membrane"/>
    <property type="evidence" value="ECO:0007669"/>
    <property type="project" value="UniProtKB-SubCell"/>
</dbReference>
<evidence type="ECO:0000256" key="1">
    <source>
        <dbReference type="ARBA" id="ARBA00004651"/>
    </source>
</evidence>
<accession>A0A7Y0HGE5</accession>
<feature type="transmembrane region" description="Helical" evidence="10">
    <location>
        <begin position="125"/>
        <end position="149"/>
    </location>
</feature>
<keyword evidence="5 10" id="KW-0573">Peptidoglycan synthesis</keyword>
<keyword evidence="4 10" id="KW-0133">Cell shape</keyword>
<dbReference type="GO" id="GO:0015648">
    <property type="term" value="F:lipid-linked peptidoglycan transporter activity"/>
    <property type="evidence" value="ECO:0007669"/>
    <property type="project" value="UniProtKB-UniRule"/>
</dbReference>
<feature type="transmembrane region" description="Helical" evidence="10">
    <location>
        <begin position="161"/>
        <end position="181"/>
    </location>
</feature>
<keyword evidence="7 10" id="KW-0472">Membrane</keyword>
<feature type="transmembrane region" description="Helical" evidence="10">
    <location>
        <begin position="26"/>
        <end position="45"/>
    </location>
</feature>
<dbReference type="PANTHER" id="PTHR47019:SF1">
    <property type="entry name" value="LIPID II FLIPPASE MURJ"/>
    <property type="match status" value="1"/>
</dbReference>
<dbReference type="PANTHER" id="PTHR47019">
    <property type="entry name" value="LIPID II FLIPPASE MURJ"/>
    <property type="match status" value="1"/>
</dbReference>
<reference evidence="12 13" key="1">
    <citation type="submission" date="2020-04" db="EMBL/GenBank/DDBJ databases">
        <title>Rhodospirillaceae bacterium KN72 isolated from deep sea.</title>
        <authorList>
            <person name="Zhang D.-C."/>
        </authorList>
    </citation>
    <scope>NUCLEOTIDE SEQUENCE [LARGE SCALE GENOMIC DNA]</scope>
    <source>
        <strain evidence="12 13">KN72</strain>
    </source>
</reference>
<evidence type="ECO:0000256" key="11">
    <source>
        <dbReference type="PIRNR" id="PIRNR002869"/>
    </source>
</evidence>
<feature type="transmembrane region" description="Helical" evidence="10">
    <location>
        <begin position="386"/>
        <end position="405"/>
    </location>
</feature>
<organism evidence="12 13">
    <name type="scientific">Pacificispira spongiicola</name>
    <dbReference type="NCBI Taxonomy" id="2729598"/>
    <lineage>
        <taxon>Bacteria</taxon>
        <taxon>Pseudomonadati</taxon>
        <taxon>Pseudomonadota</taxon>
        <taxon>Alphaproteobacteria</taxon>
        <taxon>Rhodospirillales</taxon>
        <taxon>Rhodospirillaceae</taxon>
        <taxon>Pacificispira</taxon>
    </lineage>
</organism>
<feature type="transmembrane region" description="Helical" evidence="10">
    <location>
        <begin position="317"/>
        <end position="336"/>
    </location>
</feature>
<keyword evidence="13" id="KW-1185">Reference proteome</keyword>
<protein>
    <recommendedName>
        <fullName evidence="10">Probable lipid II flippase MurJ</fullName>
    </recommendedName>
</protein>
<proteinExistence type="inferred from homology"/>
<dbReference type="UniPathway" id="UPA00219"/>
<name>A0A7Y0HGE5_9PROT</name>
<dbReference type="HAMAP" id="MF_02078">
    <property type="entry name" value="MurJ_MviN"/>
    <property type="match status" value="1"/>
</dbReference>
<dbReference type="Pfam" id="PF03023">
    <property type="entry name" value="MurJ"/>
    <property type="match status" value="1"/>
</dbReference>
<feature type="transmembrane region" description="Helical" evidence="10">
    <location>
        <begin position="411"/>
        <end position="432"/>
    </location>
</feature>
<dbReference type="InterPro" id="IPR051050">
    <property type="entry name" value="Lipid_II_flippase_MurJ/MviN"/>
</dbReference>
<dbReference type="PRINTS" id="PR01806">
    <property type="entry name" value="VIRFACTRMVIN"/>
</dbReference>
<dbReference type="NCBIfam" id="TIGR01695">
    <property type="entry name" value="murJ_mviN"/>
    <property type="match status" value="1"/>
</dbReference>
<comment type="caution">
    <text evidence="12">The sequence shown here is derived from an EMBL/GenBank/DDBJ whole genome shotgun (WGS) entry which is preliminary data.</text>
</comment>
<evidence type="ECO:0000313" key="12">
    <source>
        <dbReference type="EMBL" id="NMM44842.1"/>
    </source>
</evidence>
<comment type="similarity">
    <text evidence="9 10 11">Belongs to the MurJ/MviN family.</text>
</comment>
<dbReference type="CDD" id="cd13123">
    <property type="entry name" value="MATE_MurJ_like"/>
    <property type="match status" value="1"/>
</dbReference>
<evidence type="ECO:0000256" key="4">
    <source>
        <dbReference type="ARBA" id="ARBA00022960"/>
    </source>
</evidence>
<gene>
    <name evidence="10 12" type="primary">murJ</name>
    <name evidence="12" type="ORF">HH303_10165</name>
</gene>
<dbReference type="Proteomes" id="UP000539372">
    <property type="component" value="Unassembled WGS sequence"/>
</dbReference>
<evidence type="ECO:0000256" key="5">
    <source>
        <dbReference type="ARBA" id="ARBA00022984"/>
    </source>
</evidence>
<keyword evidence="3 10" id="KW-0812">Transmembrane</keyword>
<feature type="transmembrane region" description="Helical" evidence="10">
    <location>
        <begin position="356"/>
        <end position="374"/>
    </location>
</feature>
<comment type="pathway">
    <text evidence="10">Cell wall biogenesis; peptidoglycan biosynthesis.</text>
</comment>
<dbReference type="GO" id="GO:0009252">
    <property type="term" value="P:peptidoglycan biosynthetic process"/>
    <property type="evidence" value="ECO:0007669"/>
    <property type="project" value="UniProtKB-UniRule"/>
</dbReference>
<evidence type="ECO:0000256" key="3">
    <source>
        <dbReference type="ARBA" id="ARBA00022692"/>
    </source>
</evidence>
<feature type="transmembrane region" description="Helical" evidence="10">
    <location>
        <begin position="278"/>
        <end position="296"/>
    </location>
</feature>
<comment type="subcellular location">
    <subcellularLocation>
        <location evidence="10">Cell inner membrane</location>
        <topology evidence="10">Multi-pass membrane protein</topology>
    </subcellularLocation>
    <subcellularLocation>
        <location evidence="1">Cell membrane</location>
        <topology evidence="1">Multi-pass membrane protein</topology>
    </subcellularLocation>
</comment>
<keyword evidence="6 10" id="KW-1133">Transmembrane helix</keyword>
<feature type="transmembrane region" description="Helical" evidence="10">
    <location>
        <begin position="87"/>
        <end position="113"/>
    </location>
</feature>
<dbReference type="GO" id="GO:0034204">
    <property type="term" value="P:lipid translocation"/>
    <property type="evidence" value="ECO:0007669"/>
    <property type="project" value="TreeGrafter"/>
</dbReference>
<dbReference type="AlphaFoldDB" id="A0A7Y0HGE5"/>
<feature type="transmembrane region" description="Helical" evidence="10">
    <location>
        <begin position="452"/>
        <end position="472"/>
    </location>
</feature>
<dbReference type="EMBL" id="JABBNT010000003">
    <property type="protein sequence ID" value="NMM44842.1"/>
    <property type="molecule type" value="Genomic_DNA"/>
</dbReference>
<evidence type="ECO:0000256" key="6">
    <source>
        <dbReference type="ARBA" id="ARBA00022989"/>
    </source>
</evidence>
<feature type="transmembrane region" description="Helical" evidence="10">
    <location>
        <begin position="193"/>
        <end position="212"/>
    </location>
</feature>
<evidence type="ECO:0000256" key="9">
    <source>
        <dbReference type="ARBA" id="ARBA00061532"/>
    </source>
</evidence>
<evidence type="ECO:0000313" key="13">
    <source>
        <dbReference type="Proteomes" id="UP000539372"/>
    </source>
</evidence>
<evidence type="ECO:0000256" key="10">
    <source>
        <dbReference type="HAMAP-Rule" id="MF_02078"/>
    </source>
</evidence>
<dbReference type="RefSeq" id="WP_169625232.1">
    <property type="nucleotide sequence ID" value="NZ_JABBNT010000003.1"/>
</dbReference>
<keyword evidence="10 11" id="KW-0961">Cell wall biogenesis/degradation</keyword>
<keyword evidence="2 10" id="KW-1003">Cell membrane</keyword>
<evidence type="ECO:0000256" key="7">
    <source>
        <dbReference type="ARBA" id="ARBA00023136"/>
    </source>
</evidence>
<evidence type="ECO:0000256" key="2">
    <source>
        <dbReference type="ARBA" id="ARBA00022475"/>
    </source>
</evidence>
<dbReference type="InterPro" id="IPR004268">
    <property type="entry name" value="MurJ"/>
</dbReference>
<keyword evidence="10 11" id="KW-0813">Transport</keyword>